<dbReference type="PANTHER" id="PTHR43243">
    <property type="entry name" value="INNER MEMBRANE TRANSPORTER YGJI-RELATED"/>
    <property type="match status" value="1"/>
</dbReference>
<dbReference type="GO" id="GO:0016020">
    <property type="term" value="C:membrane"/>
    <property type="evidence" value="ECO:0007669"/>
    <property type="project" value="UniProtKB-SubCell"/>
</dbReference>
<feature type="transmembrane region" description="Helical" evidence="7">
    <location>
        <begin position="64"/>
        <end position="85"/>
    </location>
</feature>
<keyword evidence="3 7" id="KW-0812">Transmembrane</keyword>
<dbReference type="Pfam" id="PF13520">
    <property type="entry name" value="AA_permease_2"/>
    <property type="match status" value="1"/>
</dbReference>
<dbReference type="InterPro" id="IPR002293">
    <property type="entry name" value="AA/rel_permease1"/>
</dbReference>
<evidence type="ECO:0000256" key="1">
    <source>
        <dbReference type="ARBA" id="ARBA00004141"/>
    </source>
</evidence>
<evidence type="ECO:0000256" key="6">
    <source>
        <dbReference type="SAM" id="MobiDB-lite"/>
    </source>
</evidence>
<feature type="transmembrane region" description="Helical" evidence="7">
    <location>
        <begin position="140"/>
        <end position="161"/>
    </location>
</feature>
<comment type="caution">
    <text evidence="9">The sequence shown here is derived from an EMBL/GenBank/DDBJ whole genome shotgun (WGS) entry which is preliminary data.</text>
</comment>
<keyword evidence="2" id="KW-0813">Transport</keyword>
<feature type="transmembrane region" description="Helical" evidence="7">
    <location>
        <begin position="114"/>
        <end position="134"/>
    </location>
</feature>
<feature type="non-terminal residue" evidence="9">
    <location>
        <position position="1"/>
    </location>
</feature>
<dbReference type="Pfam" id="PF13906">
    <property type="entry name" value="AA_permease_C"/>
    <property type="match status" value="1"/>
</dbReference>
<dbReference type="OMA" id="VNIFIMA"/>
<feature type="domain" description="Cationic amino acid transporter C-terminal" evidence="8">
    <location>
        <begin position="238"/>
        <end position="281"/>
    </location>
</feature>
<evidence type="ECO:0000256" key="2">
    <source>
        <dbReference type="ARBA" id="ARBA00022448"/>
    </source>
</evidence>
<reference evidence="9 10" key="1">
    <citation type="submission" date="2020-04" db="EMBL/GenBank/DDBJ databases">
        <title>Perkinsus olseni comparative genomics.</title>
        <authorList>
            <person name="Bogema D.R."/>
        </authorList>
    </citation>
    <scope>NUCLEOTIDE SEQUENCE [LARGE SCALE GENOMIC DNA]</scope>
    <source>
        <strain evidence="9 10">ATCC PRA-207</strain>
    </source>
</reference>
<evidence type="ECO:0000256" key="3">
    <source>
        <dbReference type="ARBA" id="ARBA00022692"/>
    </source>
</evidence>
<organism evidence="9 10">
    <name type="scientific">Perkinsus olseni</name>
    <name type="common">Perkinsus atlanticus</name>
    <dbReference type="NCBI Taxonomy" id="32597"/>
    <lineage>
        <taxon>Eukaryota</taxon>
        <taxon>Sar</taxon>
        <taxon>Alveolata</taxon>
        <taxon>Perkinsozoa</taxon>
        <taxon>Perkinsea</taxon>
        <taxon>Perkinsida</taxon>
        <taxon>Perkinsidae</taxon>
        <taxon>Perkinsus</taxon>
    </lineage>
</organism>
<feature type="transmembrane region" description="Helical" evidence="7">
    <location>
        <begin position="182"/>
        <end position="201"/>
    </location>
</feature>
<protein>
    <recommendedName>
        <fullName evidence="8">Cationic amino acid transporter C-terminal domain-containing protein</fullName>
    </recommendedName>
</protein>
<accession>A0A7J6RSH7</accession>
<keyword evidence="5 7" id="KW-0472">Membrane</keyword>
<name>A0A7J6RSH7_PEROL</name>
<gene>
    <name evidence="9" type="ORF">FOZ63_005399</name>
</gene>
<proteinExistence type="predicted"/>
<evidence type="ECO:0000313" key="10">
    <source>
        <dbReference type="Proteomes" id="UP000553632"/>
    </source>
</evidence>
<dbReference type="Gene3D" id="1.20.1740.10">
    <property type="entry name" value="Amino acid/polyamine transporter I"/>
    <property type="match status" value="1"/>
</dbReference>
<keyword evidence="4 7" id="KW-1133">Transmembrane helix</keyword>
<evidence type="ECO:0000259" key="8">
    <source>
        <dbReference type="Pfam" id="PF13906"/>
    </source>
</evidence>
<feature type="transmembrane region" description="Helical" evidence="7">
    <location>
        <begin position="256"/>
        <end position="278"/>
    </location>
</feature>
<evidence type="ECO:0000256" key="4">
    <source>
        <dbReference type="ARBA" id="ARBA00022989"/>
    </source>
</evidence>
<comment type="subcellular location">
    <subcellularLocation>
        <location evidence="1">Membrane</location>
        <topology evidence="1">Multi-pass membrane protein</topology>
    </subcellularLocation>
</comment>
<keyword evidence="10" id="KW-1185">Reference proteome</keyword>
<evidence type="ECO:0000256" key="7">
    <source>
        <dbReference type="SAM" id="Phobius"/>
    </source>
</evidence>
<feature type="transmembrane region" description="Helical" evidence="7">
    <location>
        <begin position="234"/>
        <end position="250"/>
    </location>
</feature>
<evidence type="ECO:0000313" key="9">
    <source>
        <dbReference type="EMBL" id="KAF4723152.1"/>
    </source>
</evidence>
<dbReference type="PANTHER" id="PTHR43243:SF4">
    <property type="entry name" value="CATIONIC AMINO ACID TRANSPORTER 4"/>
    <property type="match status" value="1"/>
</dbReference>
<dbReference type="AlphaFoldDB" id="A0A7J6RSH7"/>
<dbReference type="Proteomes" id="UP000553632">
    <property type="component" value="Unassembled WGS sequence"/>
</dbReference>
<sequence>AVCVLSEEVEKPTVVIPRAIGITISCTATLYALVSISLIGLIGVDQINPLTPIYSAFQYVGLDWAAIVVAVAAVTCSITATYGTSAGQPRVFYRMGKDGLLSPKFTKVNSKGSPFYGIFWTLVITVIISALLDFDILNQAISAGILLMQGLVCVGCVLRRIRRGLPRSSEPLYDRVDKEARICLAALIIVLIIAGLCLQGGHSSEIAVYVFLCVYAAGLVAFFYRGWRLMGSNVLSLIVPVAAVTVNIFIMASLGWLAFCIVLAYFAAGSVIYFGYGIRHSAMNGLRLNGGGGGLDVEMEDIIRMASKSMSIADSSSSSSEAAAPGGGM</sequence>
<dbReference type="EMBL" id="JABANO010023666">
    <property type="protein sequence ID" value="KAF4723152.1"/>
    <property type="molecule type" value="Genomic_DNA"/>
</dbReference>
<feature type="region of interest" description="Disordered" evidence="6">
    <location>
        <begin position="310"/>
        <end position="329"/>
    </location>
</feature>
<feature type="transmembrane region" description="Helical" evidence="7">
    <location>
        <begin position="20"/>
        <end position="44"/>
    </location>
</feature>
<feature type="transmembrane region" description="Helical" evidence="7">
    <location>
        <begin position="207"/>
        <end position="227"/>
    </location>
</feature>
<evidence type="ECO:0000256" key="5">
    <source>
        <dbReference type="ARBA" id="ARBA00023136"/>
    </source>
</evidence>
<dbReference type="InterPro" id="IPR029485">
    <property type="entry name" value="CAT_C"/>
</dbReference>
<dbReference type="GO" id="GO:0015171">
    <property type="term" value="F:amino acid transmembrane transporter activity"/>
    <property type="evidence" value="ECO:0007669"/>
    <property type="project" value="TreeGrafter"/>
</dbReference>